<comment type="caution">
    <text evidence="1">The sequence shown here is derived from an EMBL/GenBank/DDBJ whole genome shotgun (WGS) entry which is preliminary data.</text>
</comment>
<name>A0A096FN71_COMTE</name>
<reference evidence="1 2" key="1">
    <citation type="submission" date="2013-09" db="EMBL/GenBank/DDBJ databases">
        <title>High correlation between genotypes and phenotypes of environmental bacteria Comamonas testosteroni strains.</title>
        <authorList>
            <person name="Liu L."/>
            <person name="Zhu W."/>
            <person name="Xia X."/>
            <person name="Xu B."/>
            <person name="Luo M."/>
            <person name="Wang G."/>
        </authorList>
    </citation>
    <scope>NUCLEOTIDE SEQUENCE [LARGE SCALE GENOMIC DNA]</scope>
    <source>
        <strain evidence="1 2">JL40</strain>
    </source>
</reference>
<dbReference type="EMBL" id="AWOR01000026">
    <property type="protein sequence ID" value="KGH31238.1"/>
    <property type="molecule type" value="Genomic_DNA"/>
</dbReference>
<evidence type="ECO:0000313" key="1">
    <source>
        <dbReference type="EMBL" id="KGH31238.1"/>
    </source>
</evidence>
<dbReference type="RefSeq" id="WP_034366771.1">
    <property type="nucleotide sequence ID" value="NZ_AWOR01000026.1"/>
</dbReference>
<evidence type="ECO:0000313" key="2">
    <source>
        <dbReference type="Proteomes" id="UP000029553"/>
    </source>
</evidence>
<gene>
    <name evidence="1" type="ORF">P353_06315</name>
</gene>
<dbReference type="AlphaFoldDB" id="A0A096FN71"/>
<sequence>MDTEICHLYSQERTRRIAIFRRADGTYGLEEQYHYENALANTEGWAQLPAKASRFHDLEAAKREAAVGLPWVADSRGFIDVAESR</sequence>
<proteinExistence type="predicted"/>
<protein>
    <submittedName>
        <fullName evidence="1">Uncharacterized protein</fullName>
    </submittedName>
</protein>
<dbReference type="Proteomes" id="UP000029553">
    <property type="component" value="Unassembled WGS sequence"/>
</dbReference>
<accession>A0A096FN71</accession>
<organism evidence="1 2">
    <name type="scientific">Comamonas testosteroni</name>
    <name type="common">Pseudomonas testosteroni</name>
    <dbReference type="NCBI Taxonomy" id="285"/>
    <lineage>
        <taxon>Bacteria</taxon>
        <taxon>Pseudomonadati</taxon>
        <taxon>Pseudomonadota</taxon>
        <taxon>Betaproteobacteria</taxon>
        <taxon>Burkholderiales</taxon>
        <taxon>Comamonadaceae</taxon>
        <taxon>Comamonas</taxon>
    </lineage>
</organism>